<evidence type="ECO:0000256" key="1">
    <source>
        <dbReference type="SAM" id="MobiDB-lite"/>
    </source>
</evidence>
<accession>A0A6V7PTC2</accession>
<proteinExistence type="predicted"/>
<organism evidence="2">
    <name type="scientific">Ananas comosus var. bracteatus</name>
    <name type="common">red pineapple</name>
    <dbReference type="NCBI Taxonomy" id="296719"/>
    <lineage>
        <taxon>Eukaryota</taxon>
        <taxon>Viridiplantae</taxon>
        <taxon>Streptophyta</taxon>
        <taxon>Embryophyta</taxon>
        <taxon>Tracheophyta</taxon>
        <taxon>Spermatophyta</taxon>
        <taxon>Magnoliopsida</taxon>
        <taxon>Liliopsida</taxon>
        <taxon>Poales</taxon>
        <taxon>Bromeliaceae</taxon>
        <taxon>Bromelioideae</taxon>
        <taxon>Ananas</taxon>
    </lineage>
</organism>
<protein>
    <submittedName>
        <fullName evidence="2">Uncharacterized protein</fullName>
    </submittedName>
</protein>
<reference evidence="2" key="1">
    <citation type="submission" date="2020-07" db="EMBL/GenBank/DDBJ databases">
        <authorList>
            <person name="Lin J."/>
        </authorList>
    </citation>
    <scope>NUCLEOTIDE SEQUENCE</scope>
</reference>
<feature type="region of interest" description="Disordered" evidence="1">
    <location>
        <begin position="230"/>
        <end position="313"/>
    </location>
</feature>
<evidence type="ECO:0000313" key="2">
    <source>
        <dbReference type="EMBL" id="CAD1833963.1"/>
    </source>
</evidence>
<dbReference type="AlphaFoldDB" id="A0A6V7PTC2"/>
<gene>
    <name evidence="2" type="ORF">CB5_LOCUS17174</name>
</gene>
<dbReference type="EMBL" id="LR862152">
    <property type="protein sequence ID" value="CAD1833963.1"/>
    <property type="molecule type" value="Genomic_DNA"/>
</dbReference>
<feature type="region of interest" description="Disordered" evidence="1">
    <location>
        <begin position="1"/>
        <end position="65"/>
    </location>
</feature>
<sequence>MSERERAQGARESAQGERAQGARWERVGANKHKVRGGSKGGQLKLSGHLVSARARGTQLGTRPRIQEDRRVDSCVPGRTALYLDKQKGEGHRSSCRVETGVQGDTSSAPVALDWGLEQRFLRLKEKVEREDFGVALSASKATEDSVPSSKNKRKKTFFKVSWADQKGVATLVNGFGRYLRGDNDSVNMRDLIGFHCQIAVDDPADIPENLAITLGDIIVNVTVIMERTAPFGGDDRGIPLAGGDQNEGGDQTDPLGRRLARRVNLQDGDGTHNNSNEGEDTGHSSTWNSSELRDRWRNSSPCTPDGRQLRRSSDDILVRIGESEKNSCPTSSRTAVRQGFAITQRSNDHHLVRRSKDQSGFFSNALSRTSDSRLALRGNAFGDVLVKGSSEEFGKSPPAISCEDLGVRSPREGCHTRHFLSLFPTRTTKLPEGYSWGLGGQPSVWVTSQRPRSSKWASSVPTDPRASRLGLSFVPTELWASGETYDGLSPPNFCEPKPHVQILDPFLIIWAYLLCWTVGLDVFEFYCQIWCSQGISLLMVLGRHLSHAQASALQRKSP</sequence>
<name>A0A6V7PTC2_ANACO</name>